<accession>A0ABT6NE04</accession>
<reference evidence="2 3" key="1">
    <citation type="submission" date="2023-04" db="EMBL/GenBank/DDBJ databases">
        <title>Fusibacter bizertensis strain WBS, isolated from littoral bottom sediments of the Arctic seas - biochemical and genomic analysis.</title>
        <authorList>
            <person name="Brioukhanov A.L."/>
        </authorList>
    </citation>
    <scope>NUCLEOTIDE SEQUENCE [LARGE SCALE GENOMIC DNA]</scope>
    <source>
        <strain evidence="2 3">WBS</strain>
    </source>
</reference>
<evidence type="ECO:0000313" key="3">
    <source>
        <dbReference type="Proteomes" id="UP001158045"/>
    </source>
</evidence>
<dbReference type="RefSeq" id="WP_281094518.1">
    <property type="nucleotide sequence ID" value="NZ_JARYZI010000006.1"/>
</dbReference>
<dbReference type="Proteomes" id="UP001158045">
    <property type="component" value="Unassembled WGS sequence"/>
</dbReference>
<comment type="caution">
    <text evidence="2">The sequence shown here is derived from an EMBL/GenBank/DDBJ whole genome shotgun (WGS) entry which is preliminary data.</text>
</comment>
<evidence type="ECO:0000313" key="2">
    <source>
        <dbReference type="EMBL" id="MDH8678667.1"/>
    </source>
</evidence>
<dbReference type="EMBL" id="JARYZI010000006">
    <property type="protein sequence ID" value="MDH8678667.1"/>
    <property type="molecule type" value="Genomic_DNA"/>
</dbReference>
<keyword evidence="3" id="KW-1185">Reference proteome</keyword>
<evidence type="ECO:0000256" key="1">
    <source>
        <dbReference type="SAM" id="Phobius"/>
    </source>
</evidence>
<feature type="transmembrane region" description="Helical" evidence="1">
    <location>
        <begin position="306"/>
        <end position="327"/>
    </location>
</feature>
<keyword evidence="1" id="KW-0812">Transmembrane</keyword>
<keyword evidence="1" id="KW-0472">Membrane</keyword>
<gene>
    <name evidence="2" type="ORF">QE109_10940</name>
</gene>
<sequence length="328" mass="37102">MTKESFVKGVERLVDPVEVGTLHFIEGFTKKIPKNIQEKMVEKSGETTPYMGFVVEPYSYFLCYELKDLEKAASLLPEGFRLIKTSIFNEDEPKYYGIFGCFNAHTSGFWGLRVEFYVIAEDIKTGLMSWIIIDYDTNTITYDPKNGFTDPNATGSLITTDYEGYLHLDVKNDKGRALALSSDLNQGKMTNLYDRLWVEGNLSIAYGRDKINTNSGQFSLIFNPKEFEKALRMPKGSYHIEVNNWYPGLFYDSPSEVACFPYAQHFLSDSPGHASLLYDEKQLNEKINTVDFSKISVFSTKEVSKLILAGGVLSALTNTVLLGLLLFK</sequence>
<name>A0ABT6NE04_9FIRM</name>
<organism evidence="2 3">
    <name type="scientific">Fusibacter bizertensis</name>
    <dbReference type="NCBI Taxonomy" id="1488331"/>
    <lineage>
        <taxon>Bacteria</taxon>
        <taxon>Bacillati</taxon>
        <taxon>Bacillota</taxon>
        <taxon>Clostridia</taxon>
        <taxon>Eubacteriales</taxon>
        <taxon>Eubacteriales Family XII. Incertae Sedis</taxon>
        <taxon>Fusibacter</taxon>
    </lineage>
</organism>
<proteinExistence type="predicted"/>
<protein>
    <submittedName>
        <fullName evidence="2">Uncharacterized protein</fullName>
    </submittedName>
</protein>
<keyword evidence="1" id="KW-1133">Transmembrane helix</keyword>